<gene>
    <name evidence="2" type="ORF">H7T88_18660</name>
</gene>
<evidence type="ECO:0000313" key="3">
    <source>
        <dbReference type="Proteomes" id="UP000706031"/>
    </source>
</evidence>
<comment type="caution">
    <text evidence="2">The sequence shown here is derived from an EMBL/GenBank/DDBJ whole genome shotgun (WGS) entry which is preliminary data.</text>
</comment>
<dbReference type="EMBL" id="JACLIC010000031">
    <property type="protein sequence ID" value="MBY0205249.1"/>
    <property type="molecule type" value="Genomic_DNA"/>
</dbReference>
<evidence type="ECO:0000313" key="2">
    <source>
        <dbReference type="EMBL" id="MBY0205249.1"/>
    </source>
</evidence>
<dbReference type="Proteomes" id="UP000706031">
    <property type="component" value="Unassembled WGS sequence"/>
</dbReference>
<proteinExistence type="predicted"/>
<sequence length="463" mass="51880">MTITRGRQSKKRAESNFSGGINQGIEPFGLPDTQSVDEVGFDTDDYPYLSTSRSHSVLGSSGGSTTYLLTNFGTSQIIRAVGTALQYNAGGTSWFSISGTFSATDWDATNFEVAGSPALILTNGIDNPQYWTGSALGTLGGTPPKGKYITNDTVRVWMAVDDTLFFSGFQNAADWTSTENSGFLQYYTERGGNITALKNFYGDKYVWKRDSMAVVQGTNYFNYKVKEISNDVGCVSFKTVQEVGDTLMWLGESDVYLFQGGFPVPIGEPVRKYIDRINPSYLDRCSAFHDGNRYYLNLVIDSASQPNIRLVYDLRYKIWRVPGQNENFRYGVRFNNETYAGNDAGQTYQINANTSAGAWSITTKPFDEGMPEAEKEYKEIHLQGVFYPATQYTISFSVDDRGETFVPVSYNPLNADLVALNKNAIIPLDTTPLTHWMRFRISGTGRITIYNWQRYFRVCRVQH</sequence>
<protein>
    <submittedName>
        <fullName evidence="2">Uncharacterized protein</fullName>
    </submittedName>
</protein>
<organism evidence="2 3">
    <name type="scientific">Paenibacillus cucumis</name>
    <name type="common">ex Kampfer et al. 2016</name>
    <dbReference type="NCBI Taxonomy" id="1776858"/>
    <lineage>
        <taxon>Bacteria</taxon>
        <taxon>Bacillati</taxon>
        <taxon>Bacillota</taxon>
        <taxon>Bacilli</taxon>
        <taxon>Bacillales</taxon>
        <taxon>Paenibacillaceae</taxon>
        <taxon>Paenibacillus</taxon>
    </lineage>
</organism>
<evidence type="ECO:0000256" key="1">
    <source>
        <dbReference type="SAM" id="MobiDB-lite"/>
    </source>
</evidence>
<name>A0ABS7KM91_9BACL</name>
<reference evidence="2 3" key="1">
    <citation type="submission" date="2020-08" db="EMBL/GenBank/DDBJ databases">
        <title>Fungal Genomes of the International Space Station.</title>
        <authorList>
            <person name="Seuylemezian A."/>
            <person name="Singh N.K."/>
            <person name="Wood J."/>
            <person name="Venkateswaran K."/>
        </authorList>
    </citation>
    <scope>NUCLEOTIDE SEQUENCE [LARGE SCALE GENOMIC DNA]</scope>
    <source>
        <strain evidence="2 3">S/N-304-OC-R4</strain>
    </source>
</reference>
<keyword evidence="3" id="KW-1185">Reference proteome</keyword>
<feature type="region of interest" description="Disordered" evidence="1">
    <location>
        <begin position="1"/>
        <end position="34"/>
    </location>
</feature>
<dbReference type="RefSeq" id="WP_221789758.1">
    <property type="nucleotide sequence ID" value="NZ_JACLIC010000031.1"/>
</dbReference>
<accession>A0ABS7KM91</accession>